<reference evidence="2" key="1">
    <citation type="submission" date="2015-07" db="EMBL/GenBank/DDBJ databases">
        <authorList>
            <consortium name="Consortium for Microbial Forensics and Genomics (microFORGE)"/>
            <person name="Knight B.M."/>
            <person name="Roberts D.P."/>
            <person name="Lin D."/>
            <person name="Hari K."/>
            <person name="Fletcher J."/>
            <person name="Melcher U."/>
            <person name="Blagden T."/>
            <person name="Winegar R.A."/>
        </authorList>
    </citation>
    <scope>NUCLEOTIDE SEQUENCE [LARGE SCALE GENOMIC DNA]</scope>
    <source>
        <strain evidence="2">NRRL B-1447</strain>
    </source>
</reference>
<dbReference type="RefSeq" id="WP_030387260.1">
    <property type="nucleotide sequence ID" value="NZ_LGUV01000210.1"/>
</dbReference>
<accession>A0A0L8ML42</accession>
<dbReference type="Pfam" id="PF11209">
    <property type="entry name" value="LmeA"/>
    <property type="match status" value="1"/>
</dbReference>
<dbReference type="OrthoDB" id="3215846at2"/>
<dbReference type="InterPro" id="IPR021373">
    <property type="entry name" value="DUF2993"/>
</dbReference>
<dbReference type="PATRIC" id="fig|1961.12.peg.3926"/>
<gene>
    <name evidence="1" type="ORF">ADK75_17230</name>
</gene>
<dbReference type="EMBL" id="LGUV01000210">
    <property type="protein sequence ID" value="KOG51119.1"/>
    <property type="molecule type" value="Genomic_DNA"/>
</dbReference>
<comment type="caution">
    <text evidence="1">The sequence shown here is derived from an EMBL/GenBank/DDBJ whole genome shotgun (WGS) entry which is preliminary data.</text>
</comment>
<dbReference type="AlphaFoldDB" id="A0A0L8ML42"/>
<evidence type="ECO:0000313" key="1">
    <source>
        <dbReference type="EMBL" id="KOG51119.1"/>
    </source>
</evidence>
<evidence type="ECO:0008006" key="3">
    <source>
        <dbReference type="Google" id="ProtNLM"/>
    </source>
</evidence>
<protein>
    <recommendedName>
        <fullName evidence="3">DUF2993 domain-containing protein</fullName>
    </recommendedName>
</protein>
<organism evidence="1 2">
    <name type="scientific">Streptomyces virginiae</name>
    <name type="common">Streptomyces cinnamonensis</name>
    <dbReference type="NCBI Taxonomy" id="1961"/>
    <lineage>
        <taxon>Bacteria</taxon>
        <taxon>Bacillati</taxon>
        <taxon>Actinomycetota</taxon>
        <taxon>Actinomycetes</taxon>
        <taxon>Kitasatosporales</taxon>
        <taxon>Streptomycetaceae</taxon>
        <taxon>Streptomyces</taxon>
    </lineage>
</organism>
<sequence>MRFLRVVVIIGVVLGALFVGVDRWASGYVENRLADRIQARQGLAGSSEVEIDGFPFLTQLMGHELDRVDLKLRGVEVAAEGRKTRLSELDASFRTVKLNGDYSGGTAARAEGSALITYADLTAASQTGATLSYGGAPGKVKVTATVEAFGKTLTHSVVSTVTLQDAPGGKGGKIVRVRADEVPSGGVAAVERVIRWKTDFDRNLDSGMPAGLHLSALTSDEAGVHLTLGGSNVVVAGS</sequence>
<dbReference type="Proteomes" id="UP000037084">
    <property type="component" value="Unassembled WGS sequence"/>
</dbReference>
<proteinExistence type="predicted"/>
<evidence type="ECO:0000313" key="2">
    <source>
        <dbReference type="Proteomes" id="UP000037084"/>
    </source>
</evidence>
<name>A0A0L8ML42_STRVG</name>